<keyword evidence="6" id="KW-1185">Reference proteome</keyword>
<proteinExistence type="inferred from homology"/>
<evidence type="ECO:0000313" key="6">
    <source>
        <dbReference type="Proteomes" id="UP000262073"/>
    </source>
</evidence>
<comment type="similarity">
    <text evidence="1">Belongs to the membrane fusion protein (MFP) (TC 8.A.1) family.</text>
</comment>
<evidence type="ECO:0000256" key="3">
    <source>
        <dbReference type="SAM" id="SignalP"/>
    </source>
</evidence>
<dbReference type="KEGG" id="salm:D0Y50_06790"/>
<organism evidence="5 6">
    <name type="scientific">Salinimonas sediminis</name>
    <dbReference type="NCBI Taxonomy" id="2303538"/>
    <lineage>
        <taxon>Bacteria</taxon>
        <taxon>Pseudomonadati</taxon>
        <taxon>Pseudomonadota</taxon>
        <taxon>Gammaproteobacteria</taxon>
        <taxon>Alteromonadales</taxon>
        <taxon>Alteromonadaceae</taxon>
        <taxon>Alteromonas/Salinimonas group</taxon>
        <taxon>Salinimonas</taxon>
    </lineage>
</organism>
<dbReference type="InterPro" id="IPR058625">
    <property type="entry name" value="MdtA-like_BSH"/>
</dbReference>
<dbReference type="Proteomes" id="UP000262073">
    <property type="component" value="Chromosome"/>
</dbReference>
<dbReference type="Gene3D" id="2.40.50.100">
    <property type="match status" value="1"/>
</dbReference>
<dbReference type="Pfam" id="PF25917">
    <property type="entry name" value="BSH_RND"/>
    <property type="match status" value="1"/>
</dbReference>
<dbReference type="AlphaFoldDB" id="A0A346NKP5"/>
<name>A0A346NKP5_9ALTE</name>
<dbReference type="PANTHER" id="PTHR30469">
    <property type="entry name" value="MULTIDRUG RESISTANCE PROTEIN MDTA"/>
    <property type="match status" value="1"/>
</dbReference>
<dbReference type="Gene3D" id="1.10.287.470">
    <property type="entry name" value="Helix hairpin bin"/>
    <property type="match status" value="1"/>
</dbReference>
<dbReference type="PANTHER" id="PTHR30469:SF12">
    <property type="entry name" value="MULTIDRUG RESISTANCE PROTEIN MDTA"/>
    <property type="match status" value="1"/>
</dbReference>
<feature type="compositionally biased region" description="Polar residues" evidence="2">
    <location>
        <begin position="87"/>
        <end position="96"/>
    </location>
</feature>
<accession>A0A346NKP5</accession>
<dbReference type="GO" id="GO:1990281">
    <property type="term" value="C:efflux pump complex"/>
    <property type="evidence" value="ECO:0007669"/>
    <property type="project" value="TreeGrafter"/>
</dbReference>
<dbReference type="GO" id="GO:0015562">
    <property type="term" value="F:efflux transmembrane transporter activity"/>
    <property type="evidence" value="ECO:0007669"/>
    <property type="project" value="TreeGrafter"/>
</dbReference>
<dbReference type="InterPro" id="IPR006143">
    <property type="entry name" value="RND_pump_MFP"/>
</dbReference>
<evidence type="ECO:0000313" key="5">
    <source>
        <dbReference type="EMBL" id="AXR06102.1"/>
    </source>
</evidence>
<feature type="domain" description="Multidrug resistance protein MdtA-like barrel-sandwich hybrid" evidence="4">
    <location>
        <begin position="126"/>
        <end position="265"/>
    </location>
</feature>
<evidence type="ECO:0000256" key="2">
    <source>
        <dbReference type="SAM" id="MobiDB-lite"/>
    </source>
</evidence>
<feature type="signal peptide" evidence="3">
    <location>
        <begin position="1"/>
        <end position="16"/>
    </location>
</feature>
<reference evidence="5 6" key="1">
    <citation type="submission" date="2018-08" db="EMBL/GenBank/DDBJ databases">
        <title>Salinimonas sediminis sp. nov., a piezophilic bacterium isolated from a deep-sea sediment sample from the New Britain Trench.</title>
        <authorList>
            <person name="Cao J."/>
        </authorList>
    </citation>
    <scope>NUCLEOTIDE SEQUENCE [LARGE SCALE GENOMIC DNA]</scope>
    <source>
        <strain evidence="5 6">N102</strain>
    </source>
</reference>
<dbReference type="OrthoDB" id="9781888at2"/>
<dbReference type="NCBIfam" id="TIGR01730">
    <property type="entry name" value="RND_mfp"/>
    <property type="match status" value="1"/>
</dbReference>
<dbReference type="Gene3D" id="2.40.30.170">
    <property type="match status" value="1"/>
</dbReference>
<protein>
    <submittedName>
        <fullName evidence="5">Efflux RND transporter periplasmic adaptor subunit</fullName>
    </submittedName>
</protein>
<evidence type="ECO:0000256" key="1">
    <source>
        <dbReference type="ARBA" id="ARBA00009477"/>
    </source>
</evidence>
<dbReference type="EMBL" id="CP031769">
    <property type="protein sequence ID" value="AXR06102.1"/>
    <property type="molecule type" value="Genomic_DNA"/>
</dbReference>
<feature type="region of interest" description="Disordered" evidence="2">
    <location>
        <begin position="32"/>
        <end position="96"/>
    </location>
</feature>
<feature type="chain" id="PRO_5016980500" evidence="3">
    <location>
        <begin position="17"/>
        <end position="451"/>
    </location>
</feature>
<keyword evidence="3" id="KW-0732">Signal</keyword>
<evidence type="ECO:0000259" key="4">
    <source>
        <dbReference type="Pfam" id="PF25917"/>
    </source>
</evidence>
<sequence length="451" mass="48195">MTPRQKTFLVTLTACAAMVAAVLFLTNQFSPPGPPRQAATSADAVPQKPVDADKSAVRAQPKVARAGEPTLLADNEAQQRRPGGTQAGNAKRQSTAPEVGVIMASAQPHQASVTGYGEVQPLFNLSLTAQVSGQIQALSDNFLTGRFVQKGEVIAQLDDTDYVQAVAIAKAGVEEAIVALEEERLQGDQAADEWRRSGLTGEPASALVLRAPQLAAATANLEQAQATLASARRDLQYTQITAPFDAVVVSRDIQPGSFVQTGSPIATLYSTHTAQVAVALSAQQWQSLPGVDTLADSPWTATLNDMQHSATWQGSIHRVEQTLASDTRQRSVIITLAQPLSQASPLYFGTYVEATIAGKTWPQVWRIPATAISQQQEVWYVKPDNTLAKFSPTVLFQRGDAAYIQPLENLSEGQSSAAHSAPTGLRIVARPLNNYLPNMRVTPVEESVNGN</sequence>
<gene>
    <name evidence="5" type="ORF">D0Y50_06790</name>
</gene>
<dbReference type="RefSeq" id="WP_117316108.1">
    <property type="nucleotide sequence ID" value="NZ_CP031769.1"/>
</dbReference>
<dbReference type="SUPFAM" id="SSF111369">
    <property type="entry name" value="HlyD-like secretion proteins"/>
    <property type="match status" value="1"/>
</dbReference>